<organism evidence="1 2">
    <name type="scientific">Pedobacter hiemivivus</name>
    <dbReference type="NCBI Taxonomy" id="2530454"/>
    <lineage>
        <taxon>Bacteria</taxon>
        <taxon>Pseudomonadati</taxon>
        <taxon>Bacteroidota</taxon>
        <taxon>Sphingobacteriia</taxon>
        <taxon>Sphingobacteriales</taxon>
        <taxon>Sphingobacteriaceae</taxon>
        <taxon>Pedobacter</taxon>
    </lineage>
</organism>
<dbReference type="AlphaFoldDB" id="A0A4R0NFN2"/>
<accession>A0A4R0NFN2</accession>
<dbReference type="OrthoDB" id="1444051at2"/>
<dbReference type="EMBL" id="SJSM01000001">
    <property type="protein sequence ID" value="TCC99281.1"/>
    <property type="molecule type" value="Genomic_DNA"/>
</dbReference>
<gene>
    <name evidence="1" type="ORF">EZ444_00955</name>
</gene>
<reference evidence="1 2" key="1">
    <citation type="submission" date="2019-02" db="EMBL/GenBank/DDBJ databases">
        <title>Pedobacter sp. RP-3-8 sp. nov., isolated from Arctic soil.</title>
        <authorList>
            <person name="Dahal R.H."/>
        </authorList>
    </citation>
    <scope>NUCLEOTIDE SEQUENCE [LARGE SCALE GENOMIC DNA]</scope>
    <source>
        <strain evidence="1 2">RP-3-8</strain>
    </source>
</reference>
<evidence type="ECO:0000313" key="1">
    <source>
        <dbReference type="EMBL" id="TCC99281.1"/>
    </source>
</evidence>
<dbReference type="RefSeq" id="WP_131606328.1">
    <property type="nucleotide sequence ID" value="NZ_SJSM01000001.1"/>
</dbReference>
<name>A0A4R0NFN2_9SPHI</name>
<dbReference type="Proteomes" id="UP000291117">
    <property type="component" value="Unassembled WGS sequence"/>
</dbReference>
<proteinExistence type="predicted"/>
<keyword evidence="2" id="KW-1185">Reference proteome</keyword>
<comment type="caution">
    <text evidence="1">The sequence shown here is derived from an EMBL/GenBank/DDBJ whole genome shotgun (WGS) entry which is preliminary data.</text>
</comment>
<sequence>MKTSLNELQLIEDFLLGNTNAEDKVLMQARQILQPDLKESVYWQQKTYRLIETYGREQLRKEIRQVHQMLFTAPEHLSFRERIQQFFSK</sequence>
<evidence type="ECO:0000313" key="2">
    <source>
        <dbReference type="Proteomes" id="UP000291117"/>
    </source>
</evidence>
<protein>
    <recommendedName>
        <fullName evidence="3">Anti-sigma factor</fullName>
    </recommendedName>
</protein>
<evidence type="ECO:0008006" key="3">
    <source>
        <dbReference type="Google" id="ProtNLM"/>
    </source>
</evidence>